<keyword evidence="3" id="KW-0966">Cell projection</keyword>
<dbReference type="SMART" id="SM00698">
    <property type="entry name" value="MORN"/>
    <property type="match status" value="3"/>
</dbReference>
<dbReference type="InterPro" id="IPR052315">
    <property type="entry name" value="MORN4"/>
</dbReference>
<dbReference type="SUPFAM" id="SSF82185">
    <property type="entry name" value="Histone H3 K4-specific methyltransferase SET7/9 N-terminal domain"/>
    <property type="match status" value="1"/>
</dbReference>
<keyword evidence="4" id="KW-0175">Coiled coil</keyword>
<keyword evidence="7" id="KW-1185">Reference proteome</keyword>
<keyword evidence="2" id="KW-0677">Repeat</keyword>
<organism evidence="6 7">
    <name type="scientific">Capnocytophaga gingivalis</name>
    <dbReference type="NCBI Taxonomy" id="1017"/>
    <lineage>
        <taxon>Bacteria</taxon>
        <taxon>Pseudomonadati</taxon>
        <taxon>Bacteroidota</taxon>
        <taxon>Flavobacteriia</taxon>
        <taxon>Flavobacteriales</taxon>
        <taxon>Flavobacteriaceae</taxon>
        <taxon>Capnocytophaga</taxon>
    </lineage>
</organism>
<dbReference type="Gene3D" id="2.20.110.10">
    <property type="entry name" value="Histone H3 K4-specific methyltransferase SET7/9 N-terminal domain"/>
    <property type="match status" value="1"/>
</dbReference>
<comment type="caution">
    <text evidence="6">The sequence shown here is derived from an EMBL/GenBank/DDBJ whole genome shotgun (WGS) entry which is preliminary data.</text>
</comment>
<feature type="transmembrane region" description="Helical" evidence="5">
    <location>
        <begin position="370"/>
        <end position="388"/>
    </location>
</feature>
<keyword evidence="5" id="KW-0812">Transmembrane</keyword>
<keyword evidence="5" id="KW-0472">Membrane</keyword>
<dbReference type="Pfam" id="PF02493">
    <property type="entry name" value="MORN"/>
    <property type="match status" value="3"/>
</dbReference>
<dbReference type="InterPro" id="IPR003409">
    <property type="entry name" value="MORN"/>
</dbReference>
<dbReference type="PANTHER" id="PTHR46614:SF1">
    <property type="entry name" value="MORN REPEAT-CONTAINING PROTEIN 4"/>
    <property type="match status" value="1"/>
</dbReference>
<sequence>MSTYSDYIEYLKHVDNIAKEEIDKQISALNENINTLKSSLAGLQKEKDVQTTELAQLQKKLASKNDMLNMKAVEIDQHLRKQTELNNTIDSLKEQKEKINTTLEQEKIKLQQKITEIEEKDLQLLKQKKELDSKFIRLQAEYNELLAKQVSADSSTTILKRDLEALQEKLNLETENTQQLKTEINNLNRQKEILNQKITQHNNDSAALQKELKRQLEEANNKTKRLREELNKKTDNEQLLQEEIDNLSEQNKTLYQKIGQNLDDSSKLEKQLDEAYNKIKKLCKEKENLNKKIGEEEQLRVENNNLNELNKALQERIKKIEKESSDTNSKIKEASTKNTQLKKECRELESSIYSLQLDLEKQKKSKKNNFFIGLLLGFAALSLLWFISPNLIGTPLDLSSVSPPDLPSANQEQVDIYGYTEDKALPEDKAKYTGQTKEGVPHGIGTKEFSEGGSDKFVGAFKEGEFYYGVRTLENGKIYIGPYVNNQANGVGSYQFGDGSRYIGEFKDDAMNGYGIYIDEKGNKTMGEFKNNNLVKPNSYGN</sequence>
<dbReference type="PANTHER" id="PTHR46614">
    <property type="entry name" value="MORN REPEAT-CONTAINING PROTEIN 4"/>
    <property type="match status" value="1"/>
</dbReference>
<name>A0ABU5Y7J9_9FLAO</name>
<reference evidence="6 7" key="1">
    <citation type="submission" date="2023-12" db="EMBL/GenBank/DDBJ databases">
        <title>Genomic sequences of Capnocytophaga and Parvimonas strains.</title>
        <authorList>
            <person name="Watt R.M."/>
            <person name="Wang M."/>
            <person name="Yang T."/>
            <person name="Tong W.M."/>
        </authorList>
    </citation>
    <scope>NUCLEOTIDE SEQUENCE [LARGE SCALE GENOMIC DNA]</scope>
    <source>
        <strain evidence="6 7">CCUG 13156</strain>
    </source>
</reference>
<keyword evidence="5" id="KW-1133">Transmembrane helix</keyword>
<evidence type="ECO:0008006" key="8">
    <source>
        <dbReference type="Google" id="ProtNLM"/>
    </source>
</evidence>
<evidence type="ECO:0000256" key="3">
    <source>
        <dbReference type="ARBA" id="ARBA00023273"/>
    </source>
</evidence>
<dbReference type="Proteomes" id="UP001324270">
    <property type="component" value="Unassembled WGS sequence"/>
</dbReference>
<protein>
    <recommendedName>
        <fullName evidence="8">MORN repeat protein</fullName>
    </recommendedName>
</protein>
<feature type="coiled-coil region" evidence="4">
    <location>
        <begin position="19"/>
        <end position="351"/>
    </location>
</feature>
<evidence type="ECO:0000256" key="2">
    <source>
        <dbReference type="ARBA" id="ARBA00022737"/>
    </source>
</evidence>
<comment type="subcellular location">
    <subcellularLocation>
        <location evidence="1">Cell projection</location>
    </subcellularLocation>
</comment>
<gene>
    <name evidence="6" type="ORF">VJJ49_04260</name>
</gene>
<dbReference type="RefSeq" id="WP_002665807.1">
    <property type="nucleotide sequence ID" value="NZ_JAYKBV010000004.1"/>
</dbReference>
<dbReference type="EMBL" id="JAYKBV010000004">
    <property type="protein sequence ID" value="MEB3039906.1"/>
    <property type="molecule type" value="Genomic_DNA"/>
</dbReference>
<evidence type="ECO:0000256" key="4">
    <source>
        <dbReference type="SAM" id="Coils"/>
    </source>
</evidence>
<evidence type="ECO:0000313" key="6">
    <source>
        <dbReference type="EMBL" id="MEB3039906.1"/>
    </source>
</evidence>
<evidence type="ECO:0000256" key="1">
    <source>
        <dbReference type="ARBA" id="ARBA00004316"/>
    </source>
</evidence>
<accession>A0ABU5Y7J9</accession>
<proteinExistence type="predicted"/>
<evidence type="ECO:0000313" key="7">
    <source>
        <dbReference type="Proteomes" id="UP001324270"/>
    </source>
</evidence>
<evidence type="ECO:0000256" key="5">
    <source>
        <dbReference type="SAM" id="Phobius"/>
    </source>
</evidence>